<dbReference type="PROSITE" id="PS50250">
    <property type="entry name" value="PCI"/>
    <property type="match status" value="1"/>
</dbReference>
<keyword evidence="8" id="KW-1185">Reference proteome</keyword>
<name>A0AA43TVR4_9LECA</name>
<dbReference type="Pfam" id="PF05470">
    <property type="entry name" value="eIF-3c_N"/>
    <property type="match status" value="1"/>
</dbReference>
<dbReference type="FunFam" id="1.10.10.10:FF:000300">
    <property type="entry name" value="Eukaryotic translation initiation factor 3 subunit C"/>
    <property type="match status" value="1"/>
</dbReference>
<dbReference type="GO" id="GO:0005852">
    <property type="term" value="C:eukaryotic translation initiation factor 3 complex"/>
    <property type="evidence" value="ECO:0007669"/>
    <property type="project" value="UniProtKB-UniRule"/>
</dbReference>
<evidence type="ECO:0000256" key="4">
    <source>
        <dbReference type="HAMAP-Rule" id="MF_03002"/>
    </source>
</evidence>
<feature type="region of interest" description="Disordered" evidence="5">
    <location>
        <begin position="1"/>
        <end position="82"/>
    </location>
</feature>
<dbReference type="AlphaFoldDB" id="A0AA43TVR4"/>
<evidence type="ECO:0000256" key="1">
    <source>
        <dbReference type="ARBA" id="ARBA00022490"/>
    </source>
</evidence>
<keyword evidence="1 4" id="KW-0963">Cytoplasm</keyword>
<dbReference type="GO" id="GO:0016282">
    <property type="term" value="C:eukaryotic 43S preinitiation complex"/>
    <property type="evidence" value="ECO:0007669"/>
    <property type="project" value="UniProtKB-UniRule"/>
</dbReference>
<dbReference type="InterPro" id="IPR036388">
    <property type="entry name" value="WH-like_DNA-bd_sf"/>
</dbReference>
<comment type="function">
    <text evidence="4">Component of the eukaryotic translation initiation factor 3 (eIF-3) complex, which is involved in protein synthesis of a specialized repertoire of mRNAs and, together with other initiation factors, stimulates binding of mRNA and methionyl-tRNAi to the 40S ribosome. The eIF-3 complex specifically targets and initiates translation of a subset of mRNAs involved in cell proliferation.</text>
</comment>
<dbReference type="GO" id="GO:0031369">
    <property type="term" value="F:translation initiation factor binding"/>
    <property type="evidence" value="ECO:0007669"/>
    <property type="project" value="InterPro"/>
</dbReference>
<dbReference type="Pfam" id="PF01399">
    <property type="entry name" value="PCI"/>
    <property type="match status" value="1"/>
</dbReference>
<comment type="subunit">
    <text evidence="4">Component of the eukaryotic translation initiation factor 3 (eIF-3) complex.</text>
</comment>
<evidence type="ECO:0000259" key="6">
    <source>
        <dbReference type="PROSITE" id="PS50250"/>
    </source>
</evidence>
<dbReference type="Gene3D" id="1.10.10.10">
    <property type="entry name" value="Winged helix-like DNA-binding domain superfamily/Winged helix DNA-binding domain"/>
    <property type="match status" value="1"/>
</dbReference>
<feature type="compositionally biased region" description="Acidic residues" evidence="5">
    <location>
        <begin position="34"/>
        <end position="46"/>
    </location>
</feature>
<dbReference type="SUPFAM" id="SSF46785">
    <property type="entry name" value="Winged helix' DNA-binding domain"/>
    <property type="match status" value="1"/>
</dbReference>
<dbReference type="InterPro" id="IPR027516">
    <property type="entry name" value="EIF3C"/>
</dbReference>
<dbReference type="SMART" id="SM00088">
    <property type="entry name" value="PINT"/>
    <property type="match status" value="1"/>
</dbReference>
<dbReference type="GO" id="GO:0001732">
    <property type="term" value="P:formation of cytoplasmic translation initiation complex"/>
    <property type="evidence" value="ECO:0007669"/>
    <property type="project" value="UniProtKB-UniRule"/>
</dbReference>
<keyword evidence="3 4" id="KW-0648">Protein biosynthesis</keyword>
<comment type="subcellular location">
    <subcellularLocation>
        <location evidence="4">Cytoplasm</location>
    </subcellularLocation>
</comment>
<dbReference type="InterPro" id="IPR008905">
    <property type="entry name" value="EIF3C_N_dom"/>
</dbReference>
<comment type="caution">
    <text evidence="7">The sequence shown here is derived from an EMBL/GenBank/DDBJ whole genome shotgun (WGS) entry which is preliminary data.</text>
</comment>
<protein>
    <recommendedName>
        <fullName evidence="4">Eukaryotic translation initiation factor 3 subunit C</fullName>
        <shortName evidence="4">eIF3c</shortName>
    </recommendedName>
    <alternativeName>
        <fullName evidence="4">Eukaryotic translation initiation factor 3 93 kDa subunit homolog</fullName>
        <shortName evidence="4">eIF3 p93</shortName>
    </alternativeName>
    <alternativeName>
        <fullName evidence="4">Translation initiation factor eIF3, p93 subunit homolog</fullName>
    </alternativeName>
</protein>
<organism evidence="7 8">
    <name type="scientific">Ramalina farinacea</name>
    <dbReference type="NCBI Taxonomy" id="258253"/>
    <lineage>
        <taxon>Eukaryota</taxon>
        <taxon>Fungi</taxon>
        <taxon>Dikarya</taxon>
        <taxon>Ascomycota</taxon>
        <taxon>Pezizomycotina</taxon>
        <taxon>Lecanoromycetes</taxon>
        <taxon>OSLEUM clade</taxon>
        <taxon>Lecanoromycetidae</taxon>
        <taxon>Lecanorales</taxon>
        <taxon>Lecanorineae</taxon>
        <taxon>Ramalinaceae</taxon>
        <taxon>Ramalina</taxon>
    </lineage>
</organism>
<gene>
    <name evidence="4 7" type="primary">NIP1</name>
    <name evidence="7" type="ORF">OHK93_004191</name>
</gene>
<dbReference type="Proteomes" id="UP001161017">
    <property type="component" value="Unassembled WGS sequence"/>
</dbReference>
<accession>A0AA43TVR4</accession>
<evidence type="ECO:0000256" key="2">
    <source>
        <dbReference type="ARBA" id="ARBA00022540"/>
    </source>
</evidence>
<dbReference type="PANTHER" id="PTHR13937:SF0">
    <property type="entry name" value="EUKARYOTIC TRANSLATION INITIATION FACTOR 3 SUBUNIT C-RELATED"/>
    <property type="match status" value="1"/>
</dbReference>
<dbReference type="HAMAP" id="MF_03002">
    <property type="entry name" value="eIF3c"/>
    <property type="match status" value="1"/>
</dbReference>
<evidence type="ECO:0000313" key="8">
    <source>
        <dbReference type="Proteomes" id="UP001161017"/>
    </source>
</evidence>
<dbReference type="Pfam" id="PF26569">
    <property type="entry name" value="EIF3CL_C"/>
    <property type="match status" value="1"/>
</dbReference>
<feature type="compositionally biased region" description="Basic and acidic residues" evidence="5">
    <location>
        <begin position="23"/>
        <end position="33"/>
    </location>
</feature>
<keyword evidence="2 4" id="KW-0396">Initiation factor</keyword>
<dbReference type="GO" id="GO:0003723">
    <property type="term" value="F:RNA binding"/>
    <property type="evidence" value="ECO:0007669"/>
    <property type="project" value="InterPro"/>
</dbReference>
<dbReference type="EMBL" id="JAPUFD010000002">
    <property type="protein sequence ID" value="MDI1486002.1"/>
    <property type="molecule type" value="Genomic_DNA"/>
</dbReference>
<dbReference type="InterPro" id="IPR000717">
    <property type="entry name" value="PCI_dom"/>
</dbReference>
<proteinExistence type="inferred from homology"/>
<dbReference type="InterPro" id="IPR058999">
    <property type="entry name" value="EIF3CL_C"/>
</dbReference>
<comment type="similarity">
    <text evidence="4">Belongs to the eIF-3 subunit C family.</text>
</comment>
<dbReference type="PANTHER" id="PTHR13937">
    <property type="entry name" value="EUKARYOTIC TRANSLATION INITATION FACTOR 3, SUBUNIT 8 EIF3S8 -RELATED"/>
    <property type="match status" value="1"/>
</dbReference>
<dbReference type="GO" id="GO:0003743">
    <property type="term" value="F:translation initiation factor activity"/>
    <property type="evidence" value="ECO:0007669"/>
    <property type="project" value="UniProtKB-UniRule"/>
</dbReference>
<dbReference type="InterPro" id="IPR036390">
    <property type="entry name" value="WH_DNA-bd_sf"/>
</dbReference>
<reference evidence="7" key="1">
    <citation type="journal article" date="2023" name="Genome Biol. Evol.">
        <title>First Whole Genome Sequence and Flow Cytometry Genome Size Data for the Lichen-Forming Fungus Ramalina farinacea (Ascomycota).</title>
        <authorList>
            <person name="Llewellyn T."/>
            <person name="Mian S."/>
            <person name="Hill R."/>
            <person name="Leitch I.J."/>
            <person name="Gaya E."/>
        </authorList>
    </citation>
    <scope>NUCLEOTIDE SEQUENCE</scope>
    <source>
        <strain evidence="7">LIQ254RAFAR</strain>
    </source>
</reference>
<evidence type="ECO:0000313" key="7">
    <source>
        <dbReference type="EMBL" id="MDI1486002.1"/>
    </source>
</evidence>
<dbReference type="GO" id="GO:0033290">
    <property type="term" value="C:eukaryotic 48S preinitiation complex"/>
    <property type="evidence" value="ECO:0007669"/>
    <property type="project" value="UniProtKB-UniRule"/>
</dbReference>
<feature type="compositionally biased region" description="Gly residues" evidence="5">
    <location>
        <begin position="815"/>
        <end position="831"/>
    </location>
</feature>
<evidence type="ECO:0000256" key="5">
    <source>
        <dbReference type="SAM" id="MobiDB-lite"/>
    </source>
</evidence>
<sequence length="858" mass="96897">MSRFFTAGDSSSESSSSDEEELYSDREEGKDLAEESSEEEEDEEEVSSSSSDEGGKTGGSRFLRDAASSDESEDEDKVTVVKSAKDKRHEELEGVIKLIDNASKIGDWSTIATEFDKLNRQVVKITSAEKAPKTYIKTISDLEDLMNDAIAKQKVSTKKMNATNARGLNAMKQKIKRNNKDYTTEIEKYRDDKFDYMMSDDEEEVVRVEKVKKTKTAYVDGIDVGDDEGFATVGRWGKALQYTPESILKHLRSIVESRGKKNTDRAEQIRIMERLVEVADTPYRTIRVLITLVATRFDLISGSTATYMSQENWKSAEHEFKTLLETLEANEDMAVVENAEEWDDDDKPPQPTQGKRLKIPGSVVSIVERLDDELTRSLQHIDPHTAEYIDRLTDEQSLYNDILRATIYVENLKKDSSLEQTDDATNRVIMRRLEHVYFKPAQVVEIQEENAWKSVPQQLDSEITPRQSGFTIDALVQTLSTFLFRHSADIIRARAYLCQVYYFALHDQYYKARDMLLMSHLQETIANFPVNTQILFNRTLVQVGLCAFRANLVYESQNTLQEICGSGRQKELLAQGVMIQRYSQVTPEQERLERQRQLPFHMHINLELLECVYLTCSMLLEIPLLAQTGSSPDVKKRVISKTYRRLLEFHERQIFTGPPENTRDHVMQASRALAAGEWKKSADLINSIKIWDLMAEPEKVKAMLSAQIQEEGLRTYLFTYAPFYDTLAVGTLASMFDLNERKVTAVISRMISHEELAAALDQVNGAIIFRKGVELSRLQSLALTLSDKASGLIEANERTLEQRTQGTANAFERQGGQGGRGGRGGRGARGGQRGDRGGSRTRGGQQFGGGALSNAIKA</sequence>
<feature type="domain" description="PCI" evidence="6">
    <location>
        <begin position="600"/>
        <end position="774"/>
    </location>
</feature>
<feature type="region of interest" description="Disordered" evidence="5">
    <location>
        <begin position="800"/>
        <end position="858"/>
    </location>
</feature>
<evidence type="ECO:0000256" key="3">
    <source>
        <dbReference type="ARBA" id="ARBA00022917"/>
    </source>
</evidence>